<reference evidence="2 3" key="1">
    <citation type="submission" date="2018-02" db="EMBL/GenBank/DDBJ databases">
        <authorList>
            <person name="Jacobs-Sera D."/>
            <person name="Tolvo J."/>
            <person name="Hosage E."/>
            <person name="Erazo J."/>
            <person name="Burch A."/>
            <person name="Garlena R.A."/>
            <person name="Russell D.A."/>
            <person name="Pope W.H."/>
            <person name="Hatfull G.F."/>
        </authorList>
    </citation>
    <scope>NUCLEOTIDE SEQUENCE [LARGE SCALE GENOMIC DNA]</scope>
</reference>
<proteinExistence type="predicted"/>
<protein>
    <submittedName>
        <fullName evidence="2">Uncharacterized protein</fullName>
    </submittedName>
</protein>
<evidence type="ECO:0000313" key="2">
    <source>
        <dbReference type="EMBL" id="AVO21491.1"/>
    </source>
</evidence>
<feature type="coiled-coil region" evidence="1">
    <location>
        <begin position="275"/>
        <end position="302"/>
    </location>
</feature>
<organism evidence="2 3">
    <name type="scientific">Mycobacterium phage Nilo</name>
    <dbReference type="NCBI Taxonomy" id="2108129"/>
    <lineage>
        <taxon>Viruses</taxon>
        <taxon>Duplodnaviria</taxon>
        <taxon>Heunggongvirae</taxon>
        <taxon>Uroviricota</taxon>
        <taxon>Caudoviricetes</taxon>
        <taxon>Papyrusvirus</taxon>
        <taxon>Papyrusvirus send513</taxon>
    </lineage>
</organism>
<evidence type="ECO:0000256" key="1">
    <source>
        <dbReference type="SAM" id="Coils"/>
    </source>
</evidence>
<name>A0A2P1JQU0_9CAUD</name>
<evidence type="ECO:0000313" key="3">
    <source>
        <dbReference type="Proteomes" id="UP000241715"/>
    </source>
</evidence>
<keyword evidence="1" id="KW-0175">Coiled coil</keyword>
<sequence length="302" mass="34243">MRPSSLFAGEPLTWANRQIKLRIGFRQMTNDIVTLQVPAGDWTLGVENRNGSLTTTLEPLNTSSVLERVLIEHGEAYSGSWHIPSCRNCMLGGCGGHSVRKVFVHWKDGKVMPHTDIEAFRVKLLVPQEHYRETLLEERPAEDLGSKLEWGKTAMKVMSMGYNDSEDTKTDEAQEYDAVSPPHYQRGPRVFLSDHETAEFYDIQCIDVFRHMQDPRLATAFKYIWRVAFGGKAEPWDSRTQVERDARDIKSAIWYLEDYVANPVEPLADLRAAAYDALKARLQAAEAKLADKQAEGKGTQQD</sequence>
<dbReference type="EMBL" id="MH001447">
    <property type="protein sequence ID" value="AVO21491.1"/>
    <property type="molecule type" value="Genomic_DNA"/>
</dbReference>
<accession>A0A2P1JQU0</accession>
<dbReference type="Proteomes" id="UP000241715">
    <property type="component" value="Segment"/>
</dbReference>
<gene>
    <name evidence="2" type="primary">95</name>
    <name evidence="2" type="ORF">PBI_NILO_95</name>
</gene>